<dbReference type="GeneID" id="100901516"/>
<accession>A0AAJ6QM72</accession>
<dbReference type="PANTHER" id="PTHR23121">
    <property type="entry name" value="SODIUM-DEPENDENT GLUCOSE TRANSPORTER 1"/>
    <property type="match status" value="1"/>
</dbReference>
<feature type="transmembrane region" description="Helical" evidence="5">
    <location>
        <begin position="311"/>
        <end position="332"/>
    </location>
</feature>
<keyword evidence="1 5" id="KW-0812">Transmembrane</keyword>
<evidence type="ECO:0000313" key="8">
    <source>
        <dbReference type="RefSeq" id="XP_003737305.1"/>
    </source>
</evidence>
<name>A0AAJ6QM72_9ACAR</name>
<protein>
    <submittedName>
        <fullName evidence="8">Uncharacterized protein LOC100901516</fullName>
    </submittedName>
</protein>
<feature type="transmembrane region" description="Helical" evidence="5">
    <location>
        <begin position="271"/>
        <end position="291"/>
    </location>
</feature>
<feature type="transmembrane region" description="Helical" evidence="5">
    <location>
        <begin position="426"/>
        <end position="449"/>
    </location>
</feature>
<evidence type="ECO:0000256" key="2">
    <source>
        <dbReference type="ARBA" id="ARBA00022989"/>
    </source>
</evidence>
<feature type="transmembrane region" description="Helical" evidence="5">
    <location>
        <begin position="229"/>
        <end position="250"/>
    </location>
</feature>
<feature type="compositionally biased region" description="Low complexity" evidence="4">
    <location>
        <begin position="465"/>
        <end position="477"/>
    </location>
</feature>
<feature type="transmembrane region" description="Helical" evidence="5">
    <location>
        <begin position="364"/>
        <end position="387"/>
    </location>
</feature>
<feature type="transmembrane region" description="Helical" evidence="5">
    <location>
        <begin position="52"/>
        <end position="71"/>
    </location>
</feature>
<reference evidence="8" key="1">
    <citation type="submission" date="2025-08" db="UniProtKB">
        <authorList>
            <consortium name="RefSeq"/>
        </authorList>
    </citation>
    <scope>IDENTIFICATION</scope>
</reference>
<feature type="transmembrane region" description="Helical" evidence="5">
    <location>
        <begin position="399"/>
        <end position="420"/>
    </location>
</feature>
<dbReference type="SUPFAM" id="SSF103473">
    <property type="entry name" value="MFS general substrate transporter"/>
    <property type="match status" value="1"/>
</dbReference>
<organism evidence="7 8">
    <name type="scientific">Galendromus occidentalis</name>
    <name type="common">western predatory mite</name>
    <dbReference type="NCBI Taxonomy" id="34638"/>
    <lineage>
        <taxon>Eukaryota</taxon>
        <taxon>Metazoa</taxon>
        <taxon>Ecdysozoa</taxon>
        <taxon>Arthropoda</taxon>
        <taxon>Chelicerata</taxon>
        <taxon>Arachnida</taxon>
        <taxon>Acari</taxon>
        <taxon>Parasitiformes</taxon>
        <taxon>Mesostigmata</taxon>
        <taxon>Gamasina</taxon>
        <taxon>Phytoseioidea</taxon>
        <taxon>Phytoseiidae</taxon>
        <taxon>Typhlodrominae</taxon>
        <taxon>Galendromus</taxon>
    </lineage>
</organism>
<dbReference type="InterPro" id="IPR036259">
    <property type="entry name" value="MFS_trans_sf"/>
</dbReference>
<dbReference type="AlphaFoldDB" id="A0AAJ6QM72"/>
<feature type="region of interest" description="Disordered" evidence="4">
    <location>
        <begin position="462"/>
        <end position="485"/>
    </location>
</feature>
<dbReference type="PANTHER" id="PTHR23121:SF9">
    <property type="entry name" value="SODIUM-DEPENDENT GLUCOSE TRANSPORTER 1"/>
    <property type="match status" value="1"/>
</dbReference>
<keyword evidence="6" id="KW-0732">Signal</keyword>
<dbReference type="Proteomes" id="UP000694867">
    <property type="component" value="Unplaced"/>
</dbReference>
<dbReference type="Gene3D" id="1.20.1250.20">
    <property type="entry name" value="MFS general substrate transporter like domains"/>
    <property type="match status" value="1"/>
</dbReference>
<feature type="transmembrane region" description="Helical" evidence="5">
    <location>
        <begin position="20"/>
        <end position="40"/>
    </location>
</feature>
<feature type="transmembrane region" description="Helical" evidence="5">
    <location>
        <begin position="77"/>
        <end position="95"/>
    </location>
</feature>
<keyword evidence="3 5" id="KW-0472">Membrane</keyword>
<evidence type="ECO:0000313" key="7">
    <source>
        <dbReference type="Proteomes" id="UP000694867"/>
    </source>
</evidence>
<dbReference type="KEGG" id="goe:100901516"/>
<evidence type="ECO:0000256" key="4">
    <source>
        <dbReference type="SAM" id="MobiDB-lite"/>
    </source>
</evidence>
<evidence type="ECO:0000256" key="6">
    <source>
        <dbReference type="SAM" id="SignalP"/>
    </source>
</evidence>
<feature type="transmembrane region" description="Helical" evidence="5">
    <location>
        <begin position="339"/>
        <end position="358"/>
    </location>
</feature>
<keyword evidence="7" id="KW-1185">Reference proteome</keyword>
<evidence type="ECO:0000256" key="1">
    <source>
        <dbReference type="ARBA" id="ARBA00022692"/>
    </source>
</evidence>
<evidence type="ECO:0000256" key="5">
    <source>
        <dbReference type="SAM" id="Phobius"/>
    </source>
</evidence>
<feature type="signal peptide" evidence="6">
    <location>
        <begin position="1"/>
        <end position="20"/>
    </location>
</feature>
<proteinExistence type="predicted"/>
<dbReference type="RefSeq" id="XP_003737305.1">
    <property type="nucleotide sequence ID" value="XM_003737257.2"/>
</dbReference>
<feature type="chain" id="PRO_5042594749" evidence="6">
    <location>
        <begin position="21"/>
        <end position="485"/>
    </location>
</feature>
<gene>
    <name evidence="8" type="primary">LOC100901516</name>
</gene>
<sequence length="485" mass="52505">MFGTLFDVLLHMFQIWNVYAQSMLQGFGVSMFTISSLDLSRALNATVSEVSLLNFTQAVAAVIGALASGPLYSYVKVHYLLVGAIVLQGISQALLPVCADIRIAHGLYALSGLTLRFSEAGSYLLLMAVHKSQWISTVIQGYHLMFAVGSGIAPLITRPFVTERINSSNRTINSRNPFASPFPSTAAQADALHAIHRNPPPPPSADPPIFVAPVARYPGADRVPNPSQVYIPFALFGIFAIVIAGCFYLAHRWARGTGKPRPAPRQSLREWALTLLCACHAFLYVHTFVSVTDFLSVYGILKGMTRADSRLLLTGLMTAFCCFRTIPVVLSVKLTPANVLFLADVALLGATGALYAVGHKSHAHLWYCSVFLGAAFASIYGSANAWLISKVRLSQLQTCAVVSAAAFGAVMPSLLVERWIEERPGIFPVVPLVSAGLLSCVMIAMLLAAHVIPRDSDQLDEEKSSTTQLSQKSSKSSVYSYWAYD</sequence>
<keyword evidence="2 5" id="KW-1133">Transmembrane helix</keyword>
<evidence type="ECO:0000256" key="3">
    <source>
        <dbReference type="ARBA" id="ARBA00023136"/>
    </source>
</evidence>